<dbReference type="Pfam" id="PF05199">
    <property type="entry name" value="GMC_oxred_C"/>
    <property type="match status" value="1"/>
</dbReference>
<dbReference type="EMBL" id="GL876974">
    <property type="protein sequence ID" value="KLU90221.1"/>
    <property type="molecule type" value="Genomic_DNA"/>
</dbReference>
<dbReference type="Pfam" id="PF00732">
    <property type="entry name" value="GMC_oxred_N"/>
    <property type="match status" value="1"/>
</dbReference>
<gene>
    <name evidence="6" type="ORF">MAPG_09185</name>
</gene>
<dbReference type="Gene3D" id="3.50.50.60">
    <property type="entry name" value="FAD/NAD(P)-binding domain"/>
    <property type="match status" value="1"/>
</dbReference>
<dbReference type="VEuPathDB" id="FungiDB:MAPG_09185"/>
<dbReference type="EnsemblFungi" id="MAPG_09185T0">
    <property type="protein sequence ID" value="MAPG_09185T0"/>
    <property type="gene ID" value="MAPG_09185"/>
</dbReference>
<dbReference type="OrthoDB" id="413885at2759"/>
<dbReference type="Pfam" id="PF16010">
    <property type="entry name" value="CDH-cyt"/>
    <property type="match status" value="1"/>
</dbReference>
<feature type="chain" id="PRO_5007393386" description="Glucose-methanol-choline oxidoreductase N-terminal domain-containing protein" evidence="3">
    <location>
        <begin position="23"/>
        <end position="781"/>
    </location>
</feature>
<dbReference type="GO" id="GO:0016614">
    <property type="term" value="F:oxidoreductase activity, acting on CH-OH group of donors"/>
    <property type="evidence" value="ECO:0007669"/>
    <property type="project" value="InterPro"/>
</dbReference>
<keyword evidence="2" id="KW-0285">Flavoprotein</keyword>
<dbReference type="GO" id="GO:0050660">
    <property type="term" value="F:flavin adenine dinucleotide binding"/>
    <property type="evidence" value="ECO:0007669"/>
    <property type="project" value="InterPro"/>
</dbReference>
<organism evidence="7 8">
    <name type="scientific">Magnaporthiopsis poae (strain ATCC 64411 / 73-15)</name>
    <name type="common">Kentucky bluegrass fungus</name>
    <name type="synonym">Magnaporthe poae</name>
    <dbReference type="NCBI Taxonomy" id="644358"/>
    <lineage>
        <taxon>Eukaryota</taxon>
        <taxon>Fungi</taxon>
        <taxon>Dikarya</taxon>
        <taxon>Ascomycota</taxon>
        <taxon>Pezizomycotina</taxon>
        <taxon>Sordariomycetes</taxon>
        <taxon>Sordariomycetidae</taxon>
        <taxon>Magnaporthales</taxon>
        <taxon>Magnaporthaceae</taxon>
        <taxon>Magnaporthiopsis</taxon>
    </lineage>
</organism>
<dbReference type="InterPro" id="IPR000172">
    <property type="entry name" value="GMC_OxRdtase_N"/>
</dbReference>
<evidence type="ECO:0000313" key="8">
    <source>
        <dbReference type="Proteomes" id="UP000011715"/>
    </source>
</evidence>
<dbReference type="SUPFAM" id="SSF51905">
    <property type="entry name" value="FAD/NAD(P)-binding domain"/>
    <property type="match status" value="1"/>
</dbReference>
<comment type="similarity">
    <text evidence="1 2">Belongs to the GMC oxidoreductase family.</text>
</comment>
<dbReference type="AlphaFoldDB" id="A0A0C4E9A6"/>
<evidence type="ECO:0000259" key="4">
    <source>
        <dbReference type="PROSITE" id="PS00623"/>
    </source>
</evidence>
<dbReference type="SUPFAM" id="SSF54373">
    <property type="entry name" value="FAD-linked reductases, C-terminal domain"/>
    <property type="match status" value="1"/>
</dbReference>
<feature type="domain" description="Glucose-methanol-choline oxidoreductase N-terminal" evidence="5">
    <location>
        <begin position="485"/>
        <end position="499"/>
    </location>
</feature>
<dbReference type="PROSITE" id="PS00623">
    <property type="entry name" value="GMC_OXRED_1"/>
    <property type="match status" value="1"/>
</dbReference>
<evidence type="ECO:0000313" key="7">
    <source>
        <dbReference type="EnsemblFungi" id="MAPG_09185T0"/>
    </source>
</evidence>
<dbReference type="Proteomes" id="UP000011715">
    <property type="component" value="Unassembled WGS sequence"/>
</dbReference>
<dbReference type="InterPro" id="IPR015920">
    <property type="entry name" value="Cellobiose_DH-like_cyt"/>
</dbReference>
<keyword evidence="3" id="KW-0732">Signal</keyword>
<dbReference type="STRING" id="644358.A0A0C4E9A6"/>
<evidence type="ECO:0000256" key="3">
    <source>
        <dbReference type="SAM" id="SignalP"/>
    </source>
</evidence>
<dbReference type="CDD" id="cd09630">
    <property type="entry name" value="CDH_like_cytochrome"/>
    <property type="match status" value="1"/>
</dbReference>
<dbReference type="PANTHER" id="PTHR47190:SF4">
    <property type="entry name" value="DEHYDROGENASE, PUTATIVE-RELATED"/>
    <property type="match status" value="1"/>
</dbReference>
<evidence type="ECO:0000259" key="5">
    <source>
        <dbReference type="PROSITE" id="PS00624"/>
    </source>
</evidence>
<dbReference type="InterPro" id="IPR007867">
    <property type="entry name" value="GMC_OxRtase_C"/>
</dbReference>
<dbReference type="OMA" id="KIFTHPP"/>
<dbReference type="Gene3D" id="3.30.410.10">
    <property type="entry name" value="Cholesterol Oxidase, domain 2"/>
    <property type="match status" value="1"/>
</dbReference>
<dbReference type="EMBL" id="ADBL01002249">
    <property type="status" value="NOT_ANNOTATED_CDS"/>
    <property type="molecule type" value="Genomic_DNA"/>
</dbReference>
<evidence type="ECO:0000313" key="6">
    <source>
        <dbReference type="EMBL" id="KLU90221.1"/>
    </source>
</evidence>
<reference evidence="8" key="1">
    <citation type="submission" date="2010-05" db="EMBL/GenBank/DDBJ databases">
        <title>The genome sequence of Magnaporthe poae strain ATCC 64411.</title>
        <authorList>
            <person name="Ma L.-J."/>
            <person name="Dead R."/>
            <person name="Young S."/>
            <person name="Zeng Q."/>
            <person name="Koehrsen M."/>
            <person name="Alvarado L."/>
            <person name="Berlin A."/>
            <person name="Chapman S.B."/>
            <person name="Chen Z."/>
            <person name="Freedman E."/>
            <person name="Gellesch M."/>
            <person name="Goldberg J."/>
            <person name="Griggs A."/>
            <person name="Gujja S."/>
            <person name="Heilman E.R."/>
            <person name="Heiman D."/>
            <person name="Hepburn T."/>
            <person name="Howarth C."/>
            <person name="Jen D."/>
            <person name="Larson L."/>
            <person name="Mehta T."/>
            <person name="Neiman D."/>
            <person name="Pearson M."/>
            <person name="Roberts A."/>
            <person name="Saif S."/>
            <person name="Shea T."/>
            <person name="Shenoy N."/>
            <person name="Sisk P."/>
            <person name="Stolte C."/>
            <person name="Sykes S."/>
            <person name="Walk T."/>
            <person name="White J."/>
            <person name="Yandava C."/>
            <person name="Haas B."/>
            <person name="Nusbaum C."/>
            <person name="Birren B."/>
        </authorList>
    </citation>
    <scope>NUCLEOTIDE SEQUENCE [LARGE SCALE GENOMIC DNA]</scope>
    <source>
        <strain evidence="8">ATCC 64411 / 73-15</strain>
    </source>
</reference>
<keyword evidence="2" id="KW-0274">FAD</keyword>
<dbReference type="eggNOG" id="KOG1238">
    <property type="taxonomic scope" value="Eukaryota"/>
</dbReference>
<dbReference type="Gene3D" id="2.60.40.1210">
    <property type="entry name" value="Cellobiose dehydrogenase, cytochrome domain"/>
    <property type="match status" value="1"/>
</dbReference>
<feature type="signal peptide" evidence="3">
    <location>
        <begin position="1"/>
        <end position="22"/>
    </location>
</feature>
<reference evidence="7" key="4">
    <citation type="journal article" date="2015" name="G3 (Bethesda)">
        <title>Genome sequences of three phytopathogenic species of the Magnaporthaceae family of fungi.</title>
        <authorList>
            <person name="Okagaki L.H."/>
            <person name="Nunes C.C."/>
            <person name="Sailsbery J."/>
            <person name="Clay B."/>
            <person name="Brown D."/>
            <person name="John T."/>
            <person name="Oh Y."/>
            <person name="Young N."/>
            <person name="Fitzgerald M."/>
            <person name="Haas B.J."/>
            <person name="Zeng Q."/>
            <person name="Young S."/>
            <person name="Adiconis X."/>
            <person name="Fan L."/>
            <person name="Levin J.Z."/>
            <person name="Mitchell T.K."/>
            <person name="Okubara P.A."/>
            <person name="Farman M.L."/>
            <person name="Kohn L.M."/>
            <person name="Birren B."/>
            <person name="Ma L.-J."/>
            <person name="Dean R.A."/>
        </authorList>
    </citation>
    <scope>NUCLEOTIDE SEQUENCE</scope>
    <source>
        <strain evidence="7">ATCC 64411 / 73-15</strain>
    </source>
</reference>
<dbReference type="InterPro" id="IPR036188">
    <property type="entry name" value="FAD/NAD-bd_sf"/>
</dbReference>
<reference evidence="6" key="3">
    <citation type="submission" date="2011-03" db="EMBL/GenBank/DDBJ databases">
        <title>Annotation of Magnaporthe poae ATCC 64411.</title>
        <authorList>
            <person name="Ma L.-J."/>
            <person name="Dead R."/>
            <person name="Young S.K."/>
            <person name="Zeng Q."/>
            <person name="Gargeya S."/>
            <person name="Fitzgerald M."/>
            <person name="Haas B."/>
            <person name="Abouelleil A."/>
            <person name="Alvarado L."/>
            <person name="Arachchi H.M."/>
            <person name="Berlin A."/>
            <person name="Brown A."/>
            <person name="Chapman S.B."/>
            <person name="Chen Z."/>
            <person name="Dunbar C."/>
            <person name="Freedman E."/>
            <person name="Gearin G."/>
            <person name="Gellesch M."/>
            <person name="Goldberg J."/>
            <person name="Griggs A."/>
            <person name="Gujja S."/>
            <person name="Heiman D."/>
            <person name="Howarth C."/>
            <person name="Larson L."/>
            <person name="Lui A."/>
            <person name="MacDonald P.J.P."/>
            <person name="Mehta T."/>
            <person name="Montmayeur A."/>
            <person name="Murphy C."/>
            <person name="Neiman D."/>
            <person name="Pearson M."/>
            <person name="Priest M."/>
            <person name="Roberts A."/>
            <person name="Saif S."/>
            <person name="Shea T."/>
            <person name="Shenoy N."/>
            <person name="Sisk P."/>
            <person name="Stolte C."/>
            <person name="Sykes S."/>
            <person name="Yandava C."/>
            <person name="Wortman J."/>
            <person name="Nusbaum C."/>
            <person name="Birren B."/>
        </authorList>
    </citation>
    <scope>NUCLEOTIDE SEQUENCE</scope>
    <source>
        <strain evidence="6">ATCC 64411</strain>
    </source>
</reference>
<protein>
    <recommendedName>
        <fullName evidence="4 5">Glucose-methanol-choline oxidoreductase N-terminal domain-containing protein</fullName>
    </recommendedName>
</protein>
<dbReference type="SUPFAM" id="SSF49344">
    <property type="entry name" value="CBD9-like"/>
    <property type="match status" value="1"/>
</dbReference>
<sequence length="781" mass="81266">MVKPLFTSSLAAVAWAAGAAVAQQSSSAFTDPSTGIAFQSFSSSDGYSFGIALPEASAGSTDFIGRISGNIKEGWAGVSLGGAMVGKTLVTAWPRGSDVVASLRKASGYSSPDPLTGTAKLKPIKAGISADGTAFTYTFLCSGCLQTDGSTFATADASATLGWAMSRKAVSHPDDAASPLNFHSNFGRFKADLAAARSAKFATWAAMASDVVPAPTPGGQPNTTAPVTTASNVTYDYVVAGAGAAGIVVAQRLVESGRSVLLLERGGPSAASTGGTARLAWNNSLSPFDVPGLAYYLTSFPDTSSAYCSDTAEKAGCLLGGGTQVNAVMYVPPRAADFDEKWPKGWKWADVKDAAARLYQRDPGTTQPSADGKRYDQAAYDVLSKFFSANGFKSADALAEPDKKHDIFTHPPWLIKHGLRSGPVRQYLPLAQAKANFKLQLNTKVIRAVRTNSTITGVEVELPNGTRQIIKLADPKTGKVMLASGALSTPRILFNSGIGPVKQLQTVTDGTTRVTLPPREAWIELPVGMGVKDHPIFTVNLQQVDNGSNIESASLGQADFVKPSVQNVALFAGGSGPLVQGGQRLNFWTSVKGSGDGITRFIQGTCNSPSAGIVRLKVYLTHGLTSSGELGITAAGATRFEKAPSMNTEGDRAAMVAFMNRLLGMTRAPGSTLVLAGAGNAAATTGESLTKDFVSGSHFVGTARLGLDDGRRENGTAVVDENTRVYGTDNLFVVDASIHPDVPTGNTQAITMVVAEKAAERILALGRGGGKTRGGRRSYVP</sequence>
<reference evidence="7" key="5">
    <citation type="submission" date="2015-06" db="UniProtKB">
        <authorList>
            <consortium name="EnsemblFungi"/>
        </authorList>
    </citation>
    <scope>IDENTIFICATION</scope>
    <source>
        <strain evidence="7">ATCC 64411</strain>
    </source>
</reference>
<dbReference type="InterPro" id="IPR053208">
    <property type="entry name" value="GMC_Oxidoreductase_CD"/>
</dbReference>
<feature type="domain" description="Glucose-methanol-choline oxidoreductase N-terminal" evidence="4">
    <location>
        <begin position="316"/>
        <end position="339"/>
    </location>
</feature>
<keyword evidence="8" id="KW-1185">Reference proteome</keyword>
<accession>A0A0C4E9A6</accession>
<evidence type="ECO:0000256" key="2">
    <source>
        <dbReference type="RuleBase" id="RU003968"/>
    </source>
</evidence>
<name>A0A0C4E9A6_MAGP6</name>
<reference evidence="6" key="2">
    <citation type="submission" date="2010-05" db="EMBL/GenBank/DDBJ databases">
        <title>The Genome Sequence of Magnaporthe poae strain ATCC 64411.</title>
        <authorList>
            <consortium name="The Broad Institute Genome Sequencing Platform"/>
            <consortium name="Broad Institute Genome Sequencing Center for Infectious Disease"/>
            <person name="Ma L.-J."/>
            <person name="Dead R."/>
            <person name="Young S."/>
            <person name="Zeng Q."/>
            <person name="Koehrsen M."/>
            <person name="Alvarado L."/>
            <person name="Berlin A."/>
            <person name="Chapman S.B."/>
            <person name="Chen Z."/>
            <person name="Freedman E."/>
            <person name="Gellesch M."/>
            <person name="Goldberg J."/>
            <person name="Griggs A."/>
            <person name="Gujja S."/>
            <person name="Heilman E.R."/>
            <person name="Heiman D."/>
            <person name="Hepburn T."/>
            <person name="Howarth C."/>
            <person name="Jen D."/>
            <person name="Larson L."/>
            <person name="Mehta T."/>
            <person name="Neiman D."/>
            <person name="Pearson M."/>
            <person name="Roberts A."/>
            <person name="Saif S."/>
            <person name="Shea T."/>
            <person name="Shenoy N."/>
            <person name="Sisk P."/>
            <person name="Stolte C."/>
            <person name="Sykes S."/>
            <person name="Walk T."/>
            <person name="White J."/>
            <person name="Yandava C."/>
            <person name="Haas B."/>
            <person name="Nusbaum C."/>
            <person name="Birren B."/>
        </authorList>
    </citation>
    <scope>NUCLEOTIDE SEQUENCE</scope>
    <source>
        <strain evidence="6">ATCC 64411</strain>
    </source>
</reference>
<proteinExistence type="inferred from homology"/>
<evidence type="ECO:0000256" key="1">
    <source>
        <dbReference type="ARBA" id="ARBA00010790"/>
    </source>
</evidence>
<dbReference type="PROSITE" id="PS00624">
    <property type="entry name" value="GMC_OXRED_2"/>
    <property type="match status" value="1"/>
</dbReference>
<dbReference type="PANTHER" id="PTHR47190">
    <property type="entry name" value="DEHYDROGENASE, PUTATIVE-RELATED"/>
    <property type="match status" value="1"/>
</dbReference>